<evidence type="ECO:0000256" key="8">
    <source>
        <dbReference type="ARBA" id="ARBA00022827"/>
    </source>
</evidence>
<keyword evidence="10 16" id="KW-0133">Cell shape</keyword>
<dbReference type="InterPro" id="IPR003170">
    <property type="entry name" value="MurB"/>
</dbReference>
<dbReference type="EMBL" id="AENN01000013">
    <property type="protein sequence ID" value="EFR31421.1"/>
    <property type="molecule type" value="Genomic_DNA"/>
</dbReference>
<evidence type="ECO:0000313" key="18">
    <source>
        <dbReference type="EMBL" id="EFR31421.1"/>
    </source>
</evidence>
<dbReference type="Gene3D" id="3.30.43.10">
    <property type="entry name" value="Uridine Diphospho-n-acetylenolpyruvylglucosamine Reductase, domain 2"/>
    <property type="match status" value="1"/>
</dbReference>
<dbReference type="InterPro" id="IPR036318">
    <property type="entry name" value="FAD-bd_PCMH-like_sf"/>
</dbReference>
<dbReference type="SUPFAM" id="SSF56194">
    <property type="entry name" value="Uridine diphospho-N-Acetylenolpyruvylglucosamine reductase, MurB, C-terminal domain"/>
    <property type="match status" value="1"/>
</dbReference>
<organism evidence="18 19">
    <name type="scientific">Eremococcus coleocola ACS-139-V-Col8</name>
    <dbReference type="NCBI Taxonomy" id="908337"/>
    <lineage>
        <taxon>Bacteria</taxon>
        <taxon>Bacillati</taxon>
        <taxon>Bacillota</taxon>
        <taxon>Bacilli</taxon>
        <taxon>Lactobacillales</taxon>
        <taxon>Aerococcaceae</taxon>
        <taxon>Eremococcus</taxon>
    </lineage>
</organism>
<dbReference type="SUPFAM" id="SSF56176">
    <property type="entry name" value="FAD-binding/transporter-associated domain-like"/>
    <property type="match status" value="1"/>
</dbReference>
<dbReference type="GO" id="GO:0008360">
    <property type="term" value="P:regulation of cell shape"/>
    <property type="evidence" value="ECO:0007669"/>
    <property type="project" value="UniProtKB-KW"/>
</dbReference>
<reference evidence="18 19" key="1">
    <citation type="submission" date="2010-10" db="EMBL/GenBank/DDBJ databases">
        <authorList>
            <person name="Durkin A.S."/>
            <person name="Madupu R."/>
            <person name="Torralba M."/>
            <person name="Gillis M."/>
            <person name="Methe B."/>
            <person name="Sutton G."/>
            <person name="Nelson K.E."/>
        </authorList>
    </citation>
    <scope>NUCLEOTIDE SEQUENCE [LARGE SCALE GENOMIC DNA]</scope>
    <source>
        <strain evidence="18 19">ACS-139-V-Col8</strain>
    </source>
</reference>
<dbReference type="AlphaFoldDB" id="E4KNQ2"/>
<feature type="active site" evidence="16">
    <location>
        <position position="292"/>
    </location>
</feature>
<keyword evidence="19" id="KW-1185">Reference proteome</keyword>
<dbReference type="InterPro" id="IPR036635">
    <property type="entry name" value="MurB_C_sf"/>
</dbReference>
<comment type="function">
    <text evidence="2 16">Cell wall formation.</text>
</comment>
<dbReference type="InterPro" id="IPR006094">
    <property type="entry name" value="Oxid_FAD_bind_N"/>
</dbReference>
<dbReference type="GO" id="GO:0005829">
    <property type="term" value="C:cytosol"/>
    <property type="evidence" value="ECO:0007669"/>
    <property type="project" value="TreeGrafter"/>
</dbReference>
<comment type="catalytic activity">
    <reaction evidence="15 16">
        <text>UDP-N-acetyl-alpha-D-muramate + NADP(+) = UDP-N-acetyl-3-O-(1-carboxyvinyl)-alpha-D-glucosamine + NADPH + H(+)</text>
        <dbReference type="Rhea" id="RHEA:12248"/>
        <dbReference type="ChEBI" id="CHEBI:15378"/>
        <dbReference type="ChEBI" id="CHEBI:57783"/>
        <dbReference type="ChEBI" id="CHEBI:58349"/>
        <dbReference type="ChEBI" id="CHEBI:68483"/>
        <dbReference type="ChEBI" id="CHEBI:70757"/>
        <dbReference type="EC" id="1.3.1.98"/>
    </reaction>
</comment>
<accession>E4KNQ2</accession>
<dbReference type="InterPro" id="IPR016166">
    <property type="entry name" value="FAD-bd_PCMH"/>
</dbReference>
<evidence type="ECO:0000256" key="2">
    <source>
        <dbReference type="ARBA" id="ARBA00003921"/>
    </source>
</evidence>
<dbReference type="eggNOG" id="COG0812">
    <property type="taxonomic scope" value="Bacteria"/>
</dbReference>
<comment type="cofactor">
    <cofactor evidence="1 16">
        <name>FAD</name>
        <dbReference type="ChEBI" id="CHEBI:57692"/>
    </cofactor>
</comment>
<evidence type="ECO:0000256" key="16">
    <source>
        <dbReference type="HAMAP-Rule" id="MF_00037"/>
    </source>
</evidence>
<evidence type="ECO:0000256" key="9">
    <source>
        <dbReference type="ARBA" id="ARBA00022857"/>
    </source>
</evidence>
<evidence type="ECO:0000256" key="15">
    <source>
        <dbReference type="ARBA" id="ARBA00048914"/>
    </source>
</evidence>
<evidence type="ECO:0000256" key="3">
    <source>
        <dbReference type="ARBA" id="ARBA00004496"/>
    </source>
</evidence>
<evidence type="ECO:0000313" key="19">
    <source>
        <dbReference type="Proteomes" id="UP000005990"/>
    </source>
</evidence>
<dbReference type="UniPathway" id="UPA00219"/>
<dbReference type="PANTHER" id="PTHR21071:SF4">
    <property type="entry name" value="UDP-N-ACETYLENOLPYRUVOYLGLUCOSAMINE REDUCTASE"/>
    <property type="match status" value="1"/>
</dbReference>
<evidence type="ECO:0000256" key="4">
    <source>
        <dbReference type="ARBA" id="ARBA00004752"/>
    </source>
</evidence>
<dbReference type="Gene3D" id="3.90.78.10">
    <property type="entry name" value="UDP-N-acetylenolpyruvoylglucosamine reductase, C-terminal domain"/>
    <property type="match status" value="1"/>
</dbReference>
<dbReference type="GO" id="GO:0009252">
    <property type="term" value="P:peptidoglycan biosynthetic process"/>
    <property type="evidence" value="ECO:0007669"/>
    <property type="project" value="UniProtKB-UniRule"/>
</dbReference>
<dbReference type="GO" id="GO:0008762">
    <property type="term" value="F:UDP-N-acetylmuramate dehydrogenase activity"/>
    <property type="evidence" value="ECO:0007669"/>
    <property type="project" value="UniProtKB-UniRule"/>
</dbReference>
<dbReference type="Pfam" id="PF01565">
    <property type="entry name" value="FAD_binding_4"/>
    <property type="match status" value="1"/>
</dbReference>
<dbReference type="InterPro" id="IPR016169">
    <property type="entry name" value="FAD-bd_PCMH_sub2"/>
</dbReference>
<dbReference type="HAMAP" id="MF_00037">
    <property type="entry name" value="MurB"/>
    <property type="match status" value="1"/>
</dbReference>
<sequence>MKLNTLVKAFPMMEIKLDAPLADYSYTKTGGPADAIVFPRSVEEVRDIVVWVKENQVPLTILGNLSNLIVRDGGIRGVVMILTLMDQILVNQTQITALSGAKIIDVSQAAYKAGLTGLEFACGIPGSTGGAIFMNAGAYGGEMVDIPLTVLTIDRDNQLHEYDRSMCDFSYRHSVFQENNEIILSVTLNLTSGDALKIKAEMDHLTDLRQSKQPLEYPSCGSVFKRPPGHFTGKLIQDAGLQGMQMGGAQISTKHAGFIVNIAGATATDYENLIHFIQDKIWELNEVKLETEVRIIGQPLEEA</sequence>
<comment type="subcellular location">
    <subcellularLocation>
        <location evidence="3 16">Cytoplasm</location>
    </subcellularLocation>
</comment>
<evidence type="ECO:0000256" key="14">
    <source>
        <dbReference type="ARBA" id="ARBA00023316"/>
    </source>
</evidence>
<evidence type="ECO:0000256" key="12">
    <source>
        <dbReference type="ARBA" id="ARBA00023002"/>
    </source>
</evidence>
<evidence type="ECO:0000256" key="1">
    <source>
        <dbReference type="ARBA" id="ARBA00001974"/>
    </source>
</evidence>
<feature type="domain" description="FAD-binding PCMH-type" evidence="17">
    <location>
        <begin position="29"/>
        <end position="193"/>
    </location>
</feature>
<comment type="similarity">
    <text evidence="16">Belongs to the MurB family.</text>
</comment>
<dbReference type="InterPro" id="IPR016167">
    <property type="entry name" value="FAD-bd_PCMH_sub1"/>
</dbReference>
<feature type="active site" evidence="16">
    <location>
        <position position="172"/>
    </location>
</feature>
<evidence type="ECO:0000256" key="10">
    <source>
        <dbReference type="ARBA" id="ARBA00022960"/>
    </source>
</evidence>
<dbReference type="GO" id="GO:0071949">
    <property type="term" value="F:FAD binding"/>
    <property type="evidence" value="ECO:0007669"/>
    <property type="project" value="InterPro"/>
</dbReference>
<proteinExistence type="inferred from homology"/>
<keyword evidence="5 16" id="KW-0963">Cytoplasm</keyword>
<dbReference type="Pfam" id="PF02873">
    <property type="entry name" value="MurB_C"/>
    <property type="match status" value="1"/>
</dbReference>
<keyword evidence="6 16" id="KW-0132">Cell division</keyword>
<keyword evidence="12 16" id="KW-0560">Oxidoreductase</keyword>
<evidence type="ECO:0000256" key="5">
    <source>
        <dbReference type="ARBA" id="ARBA00022490"/>
    </source>
</evidence>
<evidence type="ECO:0000256" key="6">
    <source>
        <dbReference type="ARBA" id="ARBA00022618"/>
    </source>
</evidence>
<keyword evidence="7 16" id="KW-0285">Flavoprotein</keyword>
<dbReference type="GO" id="GO:0051301">
    <property type="term" value="P:cell division"/>
    <property type="evidence" value="ECO:0007669"/>
    <property type="project" value="UniProtKB-KW"/>
</dbReference>
<comment type="caution">
    <text evidence="18">The sequence shown here is derived from an EMBL/GenBank/DDBJ whole genome shotgun (WGS) entry which is preliminary data.</text>
</comment>
<dbReference type="PANTHER" id="PTHR21071">
    <property type="entry name" value="UDP-N-ACETYLENOLPYRUVOYLGLUCOSAMINE REDUCTASE"/>
    <property type="match status" value="1"/>
</dbReference>
<protein>
    <recommendedName>
        <fullName evidence="16">UDP-N-acetylenolpyruvoylglucosamine reductase</fullName>
        <ecNumber evidence="16">1.3.1.98</ecNumber>
    </recommendedName>
    <alternativeName>
        <fullName evidence="16">UDP-N-acetylmuramate dehydrogenase</fullName>
    </alternativeName>
</protein>
<keyword evidence="13 16" id="KW-0131">Cell cycle</keyword>
<name>E4KNQ2_9LACT</name>
<dbReference type="STRING" id="908337.HMPREF9257_1096"/>
<evidence type="ECO:0000256" key="13">
    <source>
        <dbReference type="ARBA" id="ARBA00023306"/>
    </source>
</evidence>
<comment type="pathway">
    <text evidence="4 16">Cell wall biogenesis; peptidoglycan biosynthesis.</text>
</comment>
<dbReference type="RefSeq" id="WP_006418120.1">
    <property type="nucleotide sequence ID" value="NZ_AENN01000013.1"/>
</dbReference>
<dbReference type="NCBIfam" id="TIGR00179">
    <property type="entry name" value="murB"/>
    <property type="match status" value="1"/>
</dbReference>
<dbReference type="PROSITE" id="PS51387">
    <property type="entry name" value="FAD_PCMH"/>
    <property type="match status" value="1"/>
</dbReference>
<dbReference type="NCBIfam" id="NF010480">
    <property type="entry name" value="PRK13905.1"/>
    <property type="match status" value="1"/>
</dbReference>
<evidence type="ECO:0000256" key="11">
    <source>
        <dbReference type="ARBA" id="ARBA00022984"/>
    </source>
</evidence>
<dbReference type="EC" id="1.3.1.98" evidence="16"/>
<keyword evidence="11 16" id="KW-0573">Peptidoglycan synthesis</keyword>
<evidence type="ECO:0000259" key="17">
    <source>
        <dbReference type="PROSITE" id="PS51387"/>
    </source>
</evidence>
<dbReference type="Gene3D" id="3.30.465.10">
    <property type="match status" value="1"/>
</dbReference>
<gene>
    <name evidence="16 18" type="primary">murB</name>
    <name evidence="18" type="ORF">HMPREF9257_1096</name>
</gene>
<dbReference type="Proteomes" id="UP000005990">
    <property type="component" value="Unassembled WGS sequence"/>
</dbReference>
<dbReference type="GO" id="GO:0071555">
    <property type="term" value="P:cell wall organization"/>
    <property type="evidence" value="ECO:0007669"/>
    <property type="project" value="UniProtKB-KW"/>
</dbReference>
<feature type="active site" description="Proton donor" evidence="16">
    <location>
        <position position="222"/>
    </location>
</feature>
<dbReference type="InterPro" id="IPR011601">
    <property type="entry name" value="MurB_C"/>
</dbReference>
<dbReference type="OrthoDB" id="9804753at2"/>
<keyword evidence="14 16" id="KW-0961">Cell wall biogenesis/degradation</keyword>
<keyword evidence="8 16" id="KW-0274">FAD</keyword>
<keyword evidence="9 16" id="KW-0521">NADP</keyword>
<evidence type="ECO:0000256" key="7">
    <source>
        <dbReference type="ARBA" id="ARBA00022630"/>
    </source>
</evidence>